<feature type="domain" description="DUF4283" evidence="1">
    <location>
        <begin position="5"/>
        <end position="80"/>
    </location>
</feature>
<evidence type="ECO:0000313" key="2">
    <source>
        <dbReference type="EMBL" id="MBA0759330.1"/>
    </source>
</evidence>
<proteinExistence type="predicted"/>
<organism evidence="2 3">
    <name type="scientific">Gossypium trilobum</name>
    <dbReference type="NCBI Taxonomy" id="34281"/>
    <lineage>
        <taxon>Eukaryota</taxon>
        <taxon>Viridiplantae</taxon>
        <taxon>Streptophyta</taxon>
        <taxon>Embryophyta</taxon>
        <taxon>Tracheophyta</taxon>
        <taxon>Spermatophyta</taxon>
        <taxon>Magnoliopsida</taxon>
        <taxon>eudicotyledons</taxon>
        <taxon>Gunneridae</taxon>
        <taxon>Pentapetalae</taxon>
        <taxon>rosids</taxon>
        <taxon>malvids</taxon>
        <taxon>Malvales</taxon>
        <taxon>Malvaceae</taxon>
        <taxon>Malvoideae</taxon>
        <taxon>Gossypium</taxon>
    </lineage>
</organism>
<dbReference type="Proteomes" id="UP000593568">
    <property type="component" value="Unassembled WGS sequence"/>
</dbReference>
<dbReference type="AlphaFoldDB" id="A0A7J9DEY5"/>
<gene>
    <name evidence="2" type="ORF">Gotri_022236</name>
</gene>
<name>A0A7J9DEY5_9ROSI</name>
<evidence type="ECO:0000313" key="3">
    <source>
        <dbReference type="Proteomes" id="UP000593568"/>
    </source>
</evidence>
<reference evidence="2 3" key="1">
    <citation type="journal article" date="2019" name="Genome Biol. Evol.">
        <title>Insights into the evolution of the New World diploid cottons (Gossypium, subgenus Houzingenia) based on genome sequencing.</title>
        <authorList>
            <person name="Grover C.E."/>
            <person name="Arick M.A. 2nd"/>
            <person name="Thrash A."/>
            <person name="Conover J.L."/>
            <person name="Sanders W.S."/>
            <person name="Peterson D.G."/>
            <person name="Frelichowski J.E."/>
            <person name="Scheffler J.A."/>
            <person name="Scheffler B.E."/>
            <person name="Wendel J.F."/>
        </authorList>
    </citation>
    <scope>NUCLEOTIDE SEQUENCE [LARGE SCALE GENOMIC DNA]</scope>
    <source>
        <strain evidence="2">8</strain>
        <tissue evidence="2">Leaf</tissue>
    </source>
</reference>
<dbReference type="Pfam" id="PF14111">
    <property type="entry name" value="DUF4283"/>
    <property type="match status" value="1"/>
</dbReference>
<comment type="caution">
    <text evidence="2">The sequence shown here is derived from an EMBL/GenBank/DDBJ whole genome shotgun (WGS) entry which is preliminary data.</text>
</comment>
<keyword evidence="3" id="KW-1185">Reference proteome</keyword>
<dbReference type="PANTHER" id="PTHR31286:SF173">
    <property type="entry name" value="DUF4283 DOMAIN-CONTAINING PROTEIN"/>
    <property type="match status" value="1"/>
</dbReference>
<dbReference type="InterPro" id="IPR040256">
    <property type="entry name" value="At4g02000-like"/>
</dbReference>
<protein>
    <recommendedName>
        <fullName evidence="1">DUF4283 domain-containing protein</fullName>
    </recommendedName>
</protein>
<sequence length="274" mass="30958">MVTMVVKKLLGRSISYGALHNRINNICKPIKPFQLMDMENGYYLAKFQNIKDYEKVLTQGPWSIYRQYLTIQLWTKDFSPLQPYPSVVMAWIRLSRLSRFMYKRRMLEAIEGMVVKIAKLDFNTDSRTMGRFARMAVFINLDGPLVSQVLVNSETQWVEYRALPTICFSCGTSDSRGYKDKGIEKERSGSIFVALNGVGEVTVVKGGIVEKIMEKTDKRIGSGATLKEIRAKEISKVLGVRPGSGQNIDEGFEAQMRLATADEMGAVERLNSGQ</sequence>
<dbReference type="PANTHER" id="PTHR31286">
    <property type="entry name" value="GLYCINE-RICH CELL WALL STRUCTURAL PROTEIN 1.8-LIKE"/>
    <property type="match status" value="1"/>
</dbReference>
<evidence type="ECO:0000259" key="1">
    <source>
        <dbReference type="Pfam" id="PF14111"/>
    </source>
</evidence>
<dbReference type="InterPro" id="IPR025558">
    <property type="entry name" value="DUF4283"/>
</dbReference>
<accession>A0A7J9DEY5</accession>
<dbReference type="EMBL" id="JABEZW010000002">
    <property type="protein sequence ID" value="MBA0759330.1"/>
    <property type="molecule type" value="Genomic_DNA"/>
</dbReference>